<dbReference type="InParanoid" id="A7EQ15"/>
<evidence type="ECO:0000256" key="1">
    <source>
        <dbReference type="SAM" id="MobiDB-lite"/>
    </source>
</evidence>
<name>A7EQ15_SCLS1</name>
<evidence type="ECO:0000313" key="2">
    <source>
        <dbReference type="EMBL" id="EDO04931.1"/>
    </source>
</evidence>
<sequence>MHSLWPGLPSVDMKTQVVKHPIRKKLNLRNGKRNTSPVNQRLKVDGCQLDLYPVSTLLSVGVHWSPNGYTLLALLAKVRMHDYRFEGCSPVTVQGRNWESIIAILLSAPSNQRTPFSGAKSESESESVKKAFSTWDR</sequence>
<accession>A7EQ15</accession>
<proteinExistence type="predicted"/>
<feature type="region of interest" description="Disordered" evidence="1">
    <location>
        <begin position="112"/>
        <end position="137"/>
    </location>
</feature>
<keyword evidence="3" id="KW-1185">Reference proteome</keyword>
<gene>
    <name evidence="2" type="ORF">SS1G_07415</name>
</gene>
<protein>
    <submittedName>
        <fullName evidence="2">Uncharacterized protein</fullName>
    </submittedName>
</protein>
<reference evidence="3" key="1">
    <citation type="journal article" date="2011" name="PLoS Genet.">
        <title>Genomic analysis of the necrotrophic fungal pathogens Sclerotinia sclerotiorum and Botrytis cinerea.</title>
        <authorList>
            <person name="Amselem J."/>
            <person name="Cuomo C.A."/>
            <person name="van Kan J.A."/>
            <person name="Viaud M."/>
            <person name="Benito E.P."/>
            <person name="Couloux A."/>
            <person name="Coutinho P.M."/>
            <person name="de Vries R.P."/>
            <person name="Dyer P.S."/>
            <person name="Fillinger S."/>
            <person name="Fournier E."/>
            <person name="Gout L."/>
            <person name="Hahn M."/>
            <person name="Kohn L."/>
            <person name="Lapalu N."/>
            <person name="Plummer K.M."/>
            <person name="Pradier J.M."/>
            <person name="Quevillon E."/>
            <person name="Sharon A."/>
            <person name="Simon A."/>
            <person name="ten Have A."/>
            <person name="Tudzynski B."/>
            <person name="Tudzynski P."/>
            <person name="Wincker P."/>
            <person name="Andrew M."/>
            <person name="Anthouard V."/>
            <person name="Beever R.E."/>
            <person name="Beffa R."/>
            <person name="Benoit I."/>
            <person name="Bouzid O."/>
            <person name="Brault B."/>
            <person name="Chen Z."/>
            <person name="Choquer M."/>
            <person name="Collemare J."/>
            <person name="Cotton P."/>
            <person name="Danchin E.G."/>
            <person name="Da Silva C."/>
            <person name="Gautier A."/>
            <person name="Giraud C."/>
            <person name="Giraud T."/>
            <person name="Gonzalez C."/>
            <person name="Grossetete S."/>
            <person name="Guldener U."/>
            <person name="Henrissat B."/>
            <person name="Howlett B.J."/>
            <person name="Kodira C."/>
            <person name="Kretschmer M."/>
            <person name="Lappartient A."/>
            <person name="Leroch M."/>
            <person name="Levis C."/>
            <person name="Mauceli E."/>
            <person name="Neuveglise C."/>
            <person name="Oeser B."/>
            <person name="Pearson M."/>
            <person name="Poulain J."/>
            <person name="Poussereau N."/>
            <person name="Quesneville H."/>
            <person name="Rascle C."/>
            <person name="Schumacher J."/>
            <person name="Segurens B."/>
            <person name="Sexton A."/>
            <person name="Silva E."/>
            <person name="Sirven C."/>
            <person name="Soanes D.M."/>
            <person name="Talbot N.J."/>
            <person name="Templeton M."/>
            <person name="Yandava C."/>
            <person name="Yarden O."/>
            <person name="Zeng Q."/>
            <person name="Rollins J.A."/>
            <person name="Lebrun M.H."/>
            <person name="Dickman M."/>
        </authorList>
    </citation>
    <scope>NUCLEOTIDE SEQUENCE [LARGE SCALE GENOMIC DNA]</scope>
    <source>
        <strain evidence="3">ATCC 18683 / 1980 / Ss-1</strain>
    </source>
</reference>
<evidence type="ECO:0000313" key="3">
    <source>
        <dbReference type="Proteomes" id="UP000001312"/>
    </source>
</evidence>
<dbReference type="KEGG" id="ssl:SS1G_07415"/>
<organism evidence="2 3">
    <name type="scientific">Sclerotinia sclerotiorum (strain ATCC 18683 / 1980 / Ss-1)</name>
    <name type="common">White mold</name>
    <name type="synonym">Whetzelinia sclerotiorum</name>
    <dbReference type="NCBI Taxonomy" id="665079"/>
    <lineage>
        <taxon>Eukaryota</taxon>
        <taxon>Fungi</taxon>
        <taxon>Dikarya</taxon>
        <taxon>Ascomycota</taxon>
        <taxon>Pezizomycotina</taxon>
        <taxon>Leotiomycetes</taxon>
        <taxon>Helotiales</taxon>
        <taxon>Sclerotiniaceae</taxon>
        <taxon>Sclerotinia</taxon>
    </lineage>
</organism>
<feature type="compositionally biased region" description="Basic and acidic residues" evidence="1">
    <location>
        <begin position="121"/>
        <end position="137"/>
    </location>
</feature>
<dbReference type="GeneID" id="5487718"/>
<dbReference type="AlphaFoldDB" id="A7EQ15"/>
<dbReference type="Proteomes" id="UP000001312">
    <property type="component" value="Unassembled WGS sequence"/>
</dbReference>
<dbReference type="EMBL" id="CH476629">
    <property type="protein sequence ID" value="EDO04931.1"/>
    <property type="molecule type" value="Genomic_DNA"/>
</dbReference>
<dbReference type="HOGENOM" id="CLU_1866344_0_0_1"/>
<dbReference type="RefSeq" id="XP_001591968.1">
    <property type="nucleotide sequence ID" value="XM_001591918.1"/>
</dbReference>